<dbReference type="RefSeq" id="WP_377580623.1">
    <property type="nucleotide sequence ID" value="NZ_JBHTKA010000007.1"/>
</dbReference>
<protein>
    <submittedName>
        <fullName evidence="3">Cold-shock protein</fullName>
    </submittedName>
</protein>
<reference evidence="4" key="1">
    <citation type="journal article" date="2019" name="Int. J. Syst. Evol. Microbiol.">
        <title>The Global Catalogue of Microorganisms (GCM) 10K type strain sequencing project: providing services to taxonomists for standard genome sequencing and annotation.</title>
        <authorList>
            <consortium name="The Broad Institute Genomics Platform"/>
            <consortium name="The Broad Institute Genome Sequencing Center for Infectious Disease"/>
            <person name="Wu L."/>
            <person name="Ma J."/>
        </authorList>
    </citation>
    <scope>NUCLEOTIDE SEQUENCE [LARGE SCALE GENOMIC DNA]</scope>
    <source>
        <strain evidence="4">CCUG 58938</strain>
    </source>
</reference>
<dbReference type="InterPro" id="IPR011129">
    <property type="entry name" value="CSD"/>
</dbReference>
<dbReference type="InterPro" id="IPR002059">
    <property type="entry name" value="CSP_DNA-bd"/>
</dbReference>
<evidence type="ECO:0000256" key="1">
    <source>
        <dbReference type="SAM" id="MobiDB-lite"/>
    </source>
</evidence>
<feature type="region of interest" description="Disordered" evidence="1">
    <location>
        <begin position="1"/>
        <end position="38"/>
    </location>
</feature>
<feature type="compositionally biased region" description="Basic and acidic residues" evidence="1">
    <location>
        <begin position="1"/>
        <end position="30"/>
    </location>
</feature>
<comment type="caution">
    <text evidence="3">The sequence shown here is derived from an EMBL/GenBank/DDBJ whole genome shotgun (WGS) entry which is preliminary data.</text>
</comment>
<dbReference type="SUPFAM" id="SSF50249">
    <property type="entry name" value="Nucleic acid-binding proteins"/>
    <property type="match status" value="1"/>
</dbReference>
<dbReference type="EMBL" id="JBHTKA010000007">
    <property type="protein sequence ID" value="MFD1001176.1"/>
    <property type="molecule type" value="Genomic_DNA"/>
</dbReference>
<evidence type="ECO:0000313" key="3">
    <source>
        <dbReference type="EMBL" id="MFD1001176.1"/>
    </source>
</evidence>
<dbReference type="SMART" id="SM00357">
    <property type="entry name" value="CSP"/>
    <property type="match status" value="1"/>
</dbReference>
<keyword evidence="4" id="KW-1185">Reference proteome</keyword>
<accession>A0ABW3K7P2</accession>
<dbReference type="InterPro" id="IPR012340">
    <property type="entry name" value="NA-bd_OB-fold"/>
</dbReference>
<evidence type="ECO:0000313" key="4">
    <source>
        <dbReference type="Proteomes" id="UP001597112"/>
    </source>
</evidence>
<dbReference type="Pfam" id="PF00313">
    <property type="entry name" value="CSD"/>
    <property type="match status" value="1"/>
</dbReference>
<organism evidence="3 4">
    <name type="scientific">Ohtaekwangia kribbensis</name>
    <dbReference type="NCBI Taxonomy" id="688913"/>
    <lineage>
        <taxon>Bacteria</taxon>
        <taxon>Pseudomonadati</taxon>
        <taxon>Bacteroidota</taxon>
        <taxon>Cytophagia</taxon>
        <taxon>Cytophagales</taxon>
        <taxon>Fulvivirgaceae</taxon>
        <taxon>Ohtaekwangia</taxon>
    </lineage>
</organism>
<name>A0ABW3K7P2_9BACT</name>
<sequence length="146" mass="16709">MNGTFSKREKEKKKEQKRKEKEERKAERRANVKTGQSLEDMLAYVDENGNITSTPPDPNKKYTTRTNDIIIGARNIDSASVKPVRKGRVTYFNVPKGYGFIKDLNTQESIFVHANALKIAIKENDMVSFETERTPRGFNAVEVKKI</sequence>
<feature type="domain" description="CSD" evidence="2">
    <location>
        <begin position="84"/>
        <end position="145"/>
    </location>
</feature>
<dbReference type="PROSITE" id="PS51857">
    <property type="entry name" value="CSD_2"/>
    <property type="match status" value="1"/>
</dbReference>
<dbReference type="CDD" id="cd04458">
    <property type="entry name" value="CSP_CDS"/>
    <property type="match status" value="1"/>
</dbReference>
<evidence type="ECO:0000259" key="2">
    <source>
        <dbReference type="PROSITE" id="PS51857"/>
    </source>
</evidence>
<proteinExistence type="predicted"/>
<dbReference type="Proteomes" id="UP001597112">
    <property type="component" value="Unassembled WGS sequence"/>
</dbReference>
<gene>
    <name evidence="3" type="ORF">ACFQ21_17745</name>
</gene>
<dbReference type="Gene3D" id="2.40.50.140">
    <property type="entry name" value="Nucleic acid-binding proteins"/>
    <property type="match status" value="1"/>
</dbReference>